<dbReference type="AlphaFoldDB" id="A0AA86YTT1"/>
<comment type="caution">
    <text evidence="1">The sequence shown here is derived from an EMBL/GenBank/DDBJ whole genome shotgun (WGS) entry which is preliminary data.</text>
</comment>
<evidence type="ECO:0000313" key="1">
    <source>
        <dbReference type="EMBL" id="EDU58339.1"/>
    </source>
</evidence>
<gene>
    <name evidence="1" type="ORF">PROSTU_01505</name>
</gene>
<proteinExistence type="predicted"/>
<sequence length="49" mass="5540">MSAFFAENKNIYILSAYLSGNNKVALLTHFNEKSLTHYKIVSPVISHDL</sequence>
<organism evidence="1 2">
    <name type="scientific">Providencia stuartii ATCC 25827</name>
    <dbReference type="NCBI Taxonomy" id="471874"/>
    <lineage>
        <taxon>Bacteria</taxon>
        <taxon>Pseudomonadati</taxon>
        <taxon>Pseudomonadota</taxon>
        <taxon>Gammaproteobacteria</taxon>
        <taxon>Enterobacterales</taxon>
        <taxon>Morganellaceae</taxon>
        <taxon>Providencia</taxon>
    </lineage>
</organism>
<name>A0AA86YTT1_PROST</name>
<reference evidence="2" key="2">
    <citation type="submission" date="2008-04" db="EMBL/GenBank/DDBJ databases">
        <title>Draft genome sequence of Providencia stuartii(ATCC 25827).</title>
        <authorList>
            <person name="Sudarsanam P."/>
            <person name="Ley R."/>
            <person name="Guruge J."/>
            <person name="Turnbaugh P.J."/>
            <person name="Mahowald M."/>
            <person name="Liep D."/>
            <person name="Gordon J."/>
        </authorList>
    </citation>
    <scope>NUCLEOTIDE SEQUENCE [LARGE SCALE GENOMIC DNA]</scope>
    <source>
        <strain evidence="2">ATCC 25827</strain>
    </source>
</reference>
<accession>A0AA86YTT1</accession>
<reference evidence="2" key="1">
    <citation type="submission" date="2008-04" db="EMBL/GenBank/DDBJ databases">
        <title>Draft genome sequence of Providencia stuartii (ATCC 25827).</title>
        <authorList>
            <person name="Sudarsanam P."/>
            <person name="Ley R."/>
            <person name="Guruge J."/>
            <person name="Turnbaugh P.J."/>
            <person name="Mahowald M."/>
            <person name="Liep D."/>
            <person name="Gordon J."/>
        </authorList>
    </citation>
    <scope>NUCLEOTIDE SEQUENCE [LARGE SCALE GENOMIC DNA]</scope>
    <source>
        <strain evidence="2">ATCC 25827</strain>
    </source>
</reference>
<evidence type="ECO:0000313" key="2">
    <source>
        <dbReference type="Proteomes" id="UP000004506"/>
    </source>
</evidence>
<dbReference type="EMBL" id="ABJD02000101">
    <property type="protein sequence ID" value="EDU58339.1"/>
    <property type="molecule type" value="Genomic_DNA"/>
</dbReference>
<protein>
    <submittedName>
        <fullName evidence="1">Uncharacterized protein</fullName>
    </submittedName>
</protein>
<reference evidence="1 2" key="3">
    <citation type="submission" date="2008-05" db="EMBL/GenBank/DDBJ databases">
        <authorList>
            <person name="Fulton L."/>
            <person name="Clifton S."/>
            <person name="Fulton B."/>
            <person name="Xu J."/>
            <person name="Minx P."/>
            <person name="Pepin K.H."/>
            <person name="Johnson M."/>
            <person name="Thiruvilangam P."/>
            <person name="Bhonagiri V."/>
            <person name="Nash W.E."/>
            <person name="Mardis E.R."/>
            <person name="Wilson R.K."/>
        </authorList>
    </citation>
    <scope>NUCLEOTIDE SEQUENCE [LARGE SCALE GENOMIC DNA]</scope>
    <source>
        <strain evidence="1 2">ATCC 25827</strain>
    </source>
</reference>
<dbReference type="Proteomes" id="UP000004506">
    <property type="component" value="Unassembled WGS sequence"/>
</dbReference>